<dbReference type="RefSeq" id="WP_197902925.1">
    <property type="nucleotide sequence ID" value="NZ_JACSGR010000003.1"/>
</dbReference>
<organism evidence="2 3">
    <name type="scientific">Eikenella glucosivorans</name>
    <dbReference type="NCBI Taxonomy" id="2766967"/>
    <lineage>
        <taxon>Bacteria</taxon>
        <taxon>Pseudomonadati</taxon>
        <taxon>Pseudomonadota</taxon>
        <taxon>Betaproteobacteria</taxon>
        <taxon>Neisseriales</taxon>
        <taxon>Neisseriaceae</taxon>
        <taxon>Eikenella</taxon>
    </lineage>
</organism>
<proteinExistence type="predicted"/>
<accession>A0ABS0N9R2</accession>
<reference evidence="2 3" key="1">
    <citation type="submission" date="2020-09" db="EMBL/GenBank/DDBJ databases">
        <title>Eikenella S3660 sp. nov., isolated from a throat swab.</title>
        <authorList>
            <person name="Buhl M."/>
        </authorList>
    </citation>
    <scope>NUCLEOTIDE SEQUENCE [LARGE SCALE GENOMIC DNA]</scope>
    <source>
        <strain evidence="2 3">S3360</strain>
    </source>
</reference>
<evidence type="ECO:0000313" key="3">
    <source>
        <dbReference type="Proteomes" id="UP000768471"/>
    </source>
</evidence>
<sequence length="298" mass="32444">MPPSGYLKTDSAILQRLSIMRQTLLISLLSAVVFGLAACSPQDNRSTAPTAAASVAETQPAPAHEAPTTSAPVALEGSWKDAVPVYYQTPDPGLKRALAIIHQGLNDPMMTAPGAKPGPFNNFSVWAAQILATHPDQTMAWCQELRQQHPNNLLILIFKLSGTPDSGKCLSQLELPPEYREVLATPIPTAESFLSLNIAPASLDIHWASFYATGQPEYVYRIVDYVADNAKLLDEKPANPTQQDTENIITYGAARWSLASNMQQQPQIKALVDQHTAGWPAERRQALERALQLQEGGK</sequence>
<protein>
    <submittedName>
        <fullName evidence="2">Uncharacterized protein</fullName>
    </submittedName>
</protein>
<evidence type="ECO:0000256" key="1">
    <source>
        <dbReference type="SAM" id="MobiDB-lite"/>
    </source>
</evidence>
<gene>
    <name evidence="2" type="ORF">H9Q10_05070</name>
</gene>
<comment type="caution">
    <text evidence="2">The sequence shown here is derived from an EMBL/GenBank/DDBJ whole genome shotgun (WGS) entry which is preliminary data.</text>
</comment>
<dbReference type="Proteomes" id="UP000768471">
    <property type="component" value="Unassembled WGS sequence"/>
</dbReference>
<evidence type="ECO:0000313" key="2">
    <source>
        <dbReference type="EMBL" id="MBH5329039.1"/>
    </source>
</evidence>
<dbReference type="EMBL" id="JACSGR010000003">
    <property type="protein sequence ID" value="MBH5329039.1"/>
    <property type="molecule type" value="Genomic_DNA"/>
</dbReference>
<keyword evidence="3" id="KW-1185">Reference proteome</keyword>
<feature type="region of interest" description="Disordered" evidence="1">
    <location>
        <begin position="45"/>
        <end position="71"/>
    </location>
</feature>
<name>A0ABS0N9R2_9NEIS</name>